<protein>
    <submittedName>
        <fullName evidence="2">AAA family ATPase</fullName>
    </submittedName>
</protein>
<dbReference type="SUPFAM" id="SSF52540">
    <property type="entry name" value="P-loop containing nucleoside triphosphate hydrolases"/>
    <property type="match status" value="1"/>
</dbReference>
<dbReference type="Pfam" id="PF07728">
    <property type="entry name" value="AAA_5"/>
    <property type="match status" value="1"/>
</dbReference>
<feature type="domain" description="ATPase dynein-related AAA" evidence="1">
    <location>
        <begin position="302"/>
        <end position="464"/>
    </location>
</feature>
<dbReference type="PANTHER" id="PTHR37291:SF1">
    <property type="entry name" value="TYPE IV METHYL-DIRECTED RESTRICTION ENZYME ECOKMCRB SUBUNIT"/>
    <property type="match status" value="1"/>
</dbReference>
<dbReference type="EMBL" id="JAOVZO020000001">
    <property type="protein sequence ID" value="MDC8011008.1"/>
    <property type="molecule type" value="Genomic_DNA"/>
</dbReference>
<organism evidence="2 3">
    <name type="scientific">Tahibacter soli</name>
    <dbReference type="NCBI Taxonomy" id="2983605"/>
    <lineage>
        <taxon>Bacteria</taxon>
        <taxon>Pseudomonadati</taxon>
        <taxon>Pseudomonadota</taxon>
        <taxon>Gammaproteobacteria</taxon>
        <taxon>Lysobacterales</taxon>
        <taxon>Rhodanobacteraceae</taxon>
        <taxon>Tahibacter</taxon>
    </lineage>
</organism>
<dbReference type="Gene3D" id="3.40.50.300">
    <property type="entry name" value="P-loop containing nucleotide triphosphate hydrolases"/>
    <property type="match status" value="1"/>
</dbReference>
<dbReference type="GO" id="GO:0016887">
    <property type="term" value="F:ATP hydrolysis activity"/>
    <property type="evidence" value="ECO:0007669"/>
    <property type="project" value="InterPro"/>
</dbReference>
<dbReference type="GO" id="GO:0005524">
    <property type="term" value="F:ATP binding"/>
    <property type="evidence" value="ECO:0007669"/>
    <property type="project" value="InterPro"/>
</dbReference>
<dbReference type="InterPro" id="IPR011704">
    <property type="entry name" value="ATPase_dyneun-rel_AAA"/>
</dbReference>
<dbReference type="Proteomes" id="UP001139971">
    <property type="component" value="Unassembled WGS sequence"/>
</dbReference>
<dbReference type="PANTHER" id="PTHR37291">
    <property type="entry name" value="5-METHYLCYTOSINE-SPECIFIC RESTRICTION ENZYME B"/>
    <property type="match status" value="1"/>
</dbReference>
<proteinExistence type="predicted"/>
<reference evidence="2" key="1">
    <citation type="submission" date="2023-02" db="EMBL/GenBank/DDBJ databases">
        <title>Tahibacter soli sp. nov. isolated from soil.</title>
        <authorList>
            <person name="Baek J.H."/>
            <person name="Lee J.K."/>
            <person name="Choi D.G."/>
            <person name="Jeon C.O."/>
        </authorList>
    </citation>
    <scope>NUCLEOTIDE SEQUENCE</scope>
    <source>
        <strain evidence="2">BL</strain>
    </source>
</reference>
<dbReference type="InterPro" id="IPR052934">
    <property type="entry name" value="Methyl-DNA_Rec/Restrict_Enz"/>
</dbReference>
<dbReference type="RefSeq" id="WP_263544428.1">
    <property type="nucleotide sequence ID" value="NZ_JAOVZO020000001.1"/>
</dbReference>
<dbReference type="InterPro" id="IPR027417">
    <property type="entry name" value="P-loop_NTPase"/>
</dbReference>
<evidence type="ECO:0000259" key="1">
    <source>
        <dbReference type="Pfam" id="PF07728"/>
    </source>
</evidence>
<sequence length="610" mass="68794">MSRYNPHYPNAPAVFDAAERFKQRCLVDQASLFLDGTNLWTPPHFKALIENYVNRLDVGTGNFFEKLKSQLADCAPLDIALMCEVFWIVQLGTGGGPGNPRPETKIDRIRRIWNFNPPRPFPDASPFLADDVLSGLGGAGQGYNNHLWREIVFAVEAFAEFVAKPRDEREALLRDSWAFAAWLVKVPSNTGRQFYHVLNHVLFPDQFERIFSQTDKHAVMRESKRWNDAYYDDRVALDRALADLRAELEARHPGKVDHYDAPVATLRPELLEVPPTTGLVDDPRAVAYDATDQIPSIRPTTNVILYGPPGTGKTWQLQEYRDDAAERNEEWAFVAFHPSYAYEDFVGGLRPVGGSDGHVRVRYEKGPFLKLCEKAHAQPGRQFWLFIDEINRANVAKVFGELITAIEPSKRVPAGSEPEKNGVWLTLPNTDEPLGVPDNLNIVATMNTADRSIAMMDVALRRRFAFVECAPDPALIKPRFVGRIDLAALLARINERLEFLRDRDHAIGHAYFIGVETIDDLRKVLAERVIPLLHEYFFEDLDKVSLALTGDAKDSPFFRVRTLHPARLFANARLDVGDEPRRGFVAGDPAAWTERDIMALYGATPDDAPP</sequence>
<keyword evidence="3" id="KW-1185">Reference proteome</keyword>
<name>A0A9X4BGF7_9GAMM</name>
<evidence type="ECO:0000313" key="3">
    <source>
        <dbReference type="Proteomes" id="UP001139971"/>
    </source>
</evidence>
<evidence type="ECO:0000313" key="2">
    <source>
        <dbReference type="EMBL" id="MDC8011008.1"/>
    </source>
</evidence>
<dbReference type="AlphaFoldDB" id="A0A9X4BGF7"/>
<accession>A0A9X4BGF7</accession>
<comment type="caution">
    <text evidence="2">The sequence shown here is derived from an EMBL/GenBank/DDBJ whole genome shotgun (WGS) entry which is preliminary data.</text>
</comment>
<gene>
    <name evidence="2" type="ORF">OD750_000440</name>
</gene>